<dbReference type="InterPro" id="IPR009071">
    <property type="entry name" value="HMG_box_dom"/>
</dbReference>
<dbReference type="GO" id="GO:0005634">
    <property type="term" value="C:nucleus"/>
    <property type="evidence" value="ECO:0007669"/>
    <property type="project" value="UniProtKB-UniRule"/>
</dbReference>
<dbReference type="Pfam" id="PF00505">
    <property type="entry name" value="HMG_box"/>
    <property type="match status" value="1"/>
</dbReference>
<dbReference type="PANTHER" id="PTHR45789:SF2">
    <property type="entry name" value="FI18025P1"/>
    <property type="match status" value="1"/>
</dbReference>
<evidence type="ECO:0000256" key="5">
    <source>
        <dbReference type="PROSITE-ProRule" id="PRU00267"/>
    </source>
</evidence>
<evidence type="ECO:0000313" key="9">
    <source>
        <dbReference type="Proteomes" id="UP000015104"/>
    </source>
</evidence>
<dbReference type="PROSITE" id="PS50118">
    <property type="entry name" value="HMG_BOX_2"/>
    <property type="match status" value="1"/>
</dbReference>
<feature type="DNA-binding region" description="HMG box" evidence="5">
    <location>
        <begin position="250"/>
        <end position="318"/>
    </location>
</feature>
<dbReference type="GO" id="GO:0000978">
    <property type="term" value="F:RNA polymerase II cis-regulatory region sequence-specific DNA binding"/>
    <property type="evidence" value="ECO:0007669"/>
    <property type="project" value="TreeGrafter"/>
</dbReference>
<reference evidence="8" key="2">
    <citation type="submission" date="2015-06" db="UniProtKB">
        <authorList>
            <consortium name="EnsemblMetazoa"/>
        </authorList>
    </citation>
    <scope>IDENTIFICATION</scope>
</reference>
<dbReference type="InterPro" id="IPR051356">
    <property type="entry name" value="SOX/SOX-like_TF"/>
</dbReference>
<dbReference type="FunFam" id="1.10.30.10:FF:000003">
    <property type="entry name" value="Putative transcription factor SOX-6"/>
    <property type="match status" value="1"/>
</dbReference>
<evidence type="ECO:0000313" key="8">
    <source>
        <dbReference type="EnsemblMetazoa" id="tetur24g01340.1"/>
    </source>
</evidence>
<dbReference type="PANTHER" id="PTHR45789">
    <property type="entry name" value="FI18025P1"/>
    <property type="match status" value="1"/>
</dbReference>
<dbReference type="InterPro" id="IPR036910">
    <property type="entry name" value="HMG_box_dom_sf"/>
</dbReference>
<dbReference type="SMART" id="SM00398">
    <property type="entry name" value="HMG"/>
    <property type="match status" value="1"/>
</dbReference>
<protein>
    <recommendedName>
        <fullName evidence="7">HMG box domain-containing protein</fullName>
    </recommendedName>
</protein>
<organism evidence="8 9">
    <name type="scientific">Tetranychus urticae</name>
    <name type="common">Two-spotted spider mite</name>
    <dbReference type="NCBI Taxonomy" id="32264"/>
    <lineage>
        <taxon>Eukaryota</taxon>
        <taxon>Metazoa</taxon>
        <taxon>Ecdysozoa</taxon>
        <taxon>Arthropoda</taxon>
        <taxon>Chelicerata</taxon>
        <taxon>Arachnida</taxon>
        <taxon>Acari</taxon>
        <taxon>Acariformes</taxon>
        <taxon>Trombidiformes</taxon>
        <taxon>Prostigmata</taxon>
        <taxon>Eleutherengona</taxon>
        <taxon>Raphignathae</taxon>
        <taxon>Tetranychoidea</taxon>
        <taxon>Tetranychidae</taxon>
        <taxon>Tetranychus</taxon>
    </lineage>
</organism>
<feature type="domain" description="HMG box" evidence="7">
    <location>
        <begin position="250"/>
        <end position="318"/>
    </location>
</feature>
<keyword evidence="9" id="KW-1185">Reference proteome</keyword>
<dbReference type="STRING" id="32264.T1KWE4"/>
<dbReference type="AlphaFoldDB" id="T1KWE4"/>
<dbReference type="eggNOG" id="KOG0528">
    <property type="taxonomic scope" value="Eukaryota"/>
</dbReference>
<keyword evidence="1" id="KW-0805">Transcription regulation</keyword>
<proteinExistence type="predicted"/>
<keyword evidence="2 5" id="KW-0238">DNA-binding</keyword>
<sequence length="353" mass="40558">MENQVKHEFTEENDVPLNLCKHKDGSRKRPLEDDSHPSSIFCRPKILANISSNPVTPLFSPRSLINSVRSHPYLSSVSNHGVTINTNQTTTTAGSLFPYRKAHPVEEQHVVDYIKGKVDNEDHEEDDGDLTDQYVDYRFTNSCSPDQNVDLIRDYRHADHYSKTLFTTSSNKVNDLRQQPSPSSSPLCSSSIIQQNGDTPVAFPFYLPSSHHHHHHHQSQSISSSCEGSIKLSTKDGIKNSQNELPRAHIKRPMNAFMVWAKEERKKISKLYPNMHNSAISKLLGVRWKSMPSTEKQRYFDEQSRLNKLHMEKYPDYRYRPRPKRTCVFEGRKMKISALKQLIKQNNGTVGYV</sequence>
<evidence type="ECO:0000256" key="3">
    <source>
        <dbReference type="ARBA" id="ARBA00023163"/>
    </source>
</evidence>
<evidence type="ECO:0000259" key="7">
    <source>
        <dbReference type="PROSITE" id="PS50118"/>
    </source>
</evidence>
<dbReference type="SUPFAM" id="SSF47095">
    <property type="entry name" value="HMG-box"/>
    <property type="match status" value="1"/>
</dbReference>
<evidence type="ECO:0000256" key="1">
    <source>
        <dbReference type="ARBA" id="ARBA00023015"/>
    </source>
</evidence>
<feature type="compositionally biased region" description="Low complexity" evidence="6">
    <location>
        <begin position="180"/>
        <end position="191"/>
    </location>
</feature>
<keyword evidence="3" id="KW-0804">Transcription</keyword>
<dbReference type="EMBL" id="CAEY01000641">
    <property type="status" value="NOT_ANNOTATED_CDS"/>
    <property type="molecule type" value="Genomic_DNA"/>
</dbReference>
<dbReference type="Gene3D" id="1.10.30.10">
    <property type="entry name" value="High mobility group box domain"/>
    <property type="match status" value="1"/>
</dbReference>
<feature type="region of interest" description="Disordered" evidence="6">
    <location>
        <begin position="171"/>
        <end position="191"/>
    </location>
</feature>
<evidence type="ECO:0000256" key="2">
    <source>
        <dbReference type="ARBA" id="ARBA00023125"/>
    </source>
</evidence>
<dbReference type="GO" id="GO:0000981">
    <property type="term" value="F:DNA-binding transcription factor activity, RNA polymerase II-specific"/>
    <property type="evidence" value="ECO:0007669"/>
    <property type="project" value="TreeGrafter"/>
</dbReference>
<evidence type="ECO:0000256" key="4">
    <source>
        <dbReference type="ARBA" id="ARBA00023242"/>
    </source>
</evidence>
<dbReference type="HOGENOM" id="CLU_786034_0_0_1"/>
<dbReference type="GO" id="GO:0045165">
    <property type="term" value="P:cell fate commitment"/>
    <property type="evidence" value="ECO:0007669"/>
    <property type="project" value="TreeGrafter"/>
</dbReference>
<name>T1KWE4_TETUR</name>
<evidence type="ECO:0000256" key="6">
    <source>
        <dbReference type="SAM" id="MobiDB-lite"/>
    </source>
</evidence>
<dbReference type="Proteomes" id="UP000015104">
    <property type="component" value="Unassembled WGS sequence"/>
</dbReference>
<dbReference type="EnsemblMetazoa" id="tetur24g01340.1">
    <property type="protein sequence ID" value="tetur24g01340.1"/>
    <property type="gene ID" value="tetur24g01340"/>
</dbReference>
<reference evidence="9" key="1">
    <citation type="submission" date="2011-08" db="EMBL/GenBank/DDBJ databases">
        <authorList>
            <person name="Rombauts S."/>
        </authorList>
    </citation>
    <scope>NUCLEOTIDE SEQUENCE</scope>
    <source>
        <strain evidence="9">London</strain>
    </source>
</reference>
<keyword evidence="4 5" id="KW-0539">Nucleus</keyword>
<accession>T1KWE4</accession>